<keyword evidence="2" id="KW-1185">Reference proteome</keyword>
<dbReference type="Proteomes" id="UP001148737">
    <property type="component" value="Unassembled WGS sequence"/>
</dbReference>
<sequence length="204" mass="23685">MLYHELEFPGGFRPQRTWDFEYFQRDASYEQVFPKLVGTDARAPRLGDVMIVADVDEIPRPQTLRVLHIGPEWHHPQATYYDGQQTLTPNNLRAGRGSNFISRWLESGTYSNSGWHCSSCFDSIELYLNKMASFSHKWMNGDAFRDRDRIADAVRESLDIWGRKGNKFERLNGNEDLPPIIGEDERFKYLKDRSGKSAGMKDYP</sequence>
<proteinExistence type="predicted"/>
<evidence type="ECO:0000313" key="1">
    <source>
        <dbReference type="EMBL" id="KAJ3478453.1"/>
    </source>
</evidence>
<evidence type="ECO:0000313" key="2">
    <source>
        <dbReference type="Proteomes" id="UP001148737"/>
    </source>
</evidence>
<organism evidence="1 2">
    <name type="scientific">Lecanicillium saksenae</name>
    <dbReference type="NCBI Taxonomy" id="468837"/>
    <lineage>
        <taxon>Eukaryota</taxon>
        <taxon>Fungi</taxon>
        <taxon>Dikarya</taxon>
        <taxon>Ascomycota</taxon>
        <taxon>Pezizomycotina</taxon>
        <taxon>Sordariomycetes</taxon>
        <taxon>Hypocreomycetidae</taxon>
        <taxon>Hypocreales</taxon>
        <taxon>Cordycipitaceae</taxon>
        <taxon>Lecanicillium</taxon>
    </lineage>
</organism>
<reference evidence="1" key="1">
    <citation type="submission" date="2022-07" db="EMBL/GenBank/DDBJ databases">
        <title>Genome Sequence of Lecanicillium saksenae.</title>
        <authorList>
            <person name="Buettner E."/>
        </authorList>
    </citation>
    <scope>NUCLEOTIDE SEQUENCE</scope>
    <source>
        <strain evidence="1">VT-O1</strain>
    </source>
</reference>
<gene>
    <name evidence="1" type="ORF">NLG97_g8575</name>
</gene>
<accession>A0ACC1QJ37</accession>
<protein>
    <submittedName>
        <fullName evidence="1">Uncharacterized protein</fullName>
    </submittedName>
</protein>
<dbReference type="EMBL" id="JANAKD010001542">
    <property type="protein sequence ID" value="KAJ3478453.1"/>
    <property type="molecule type" value="Genomic_DNA"/>
</dbReference>
<comment type="caution">
    <text evidence="1">The sequence shown here is derived from an EMBL/GenBank/DDBJ whole genome shotgun (WGS) entry which is preliminary data.</text>
</comment>
<name>A0ACC1QJ37_9HYPO</name>